<dbReference type="Proteomes" id="UP000625711">
    <property type="component" value="Unassembled WGS sequence"/>
</dbReference>
<keyword evidence="3" id="KW-1185">Reference proteome</keyword>
<evidence type="ECO:0000256" key="1">
    <source>
        <dbReference type="SAM" id="MobiDB-lite"/>
    </source>
</evidence>
<feature type="region of interest" description="Disordered" evidence="1">
    <location>
        <begin position="30"/>
        <end position="95"/>
    </location>
</feature>
<dbReference type="AlphaFoldDB" id="A0A834ISZ9"/>
<dbReference type="EMBL" id="JAACXV010000052">
    <property type="protein sequence ID" value="KAF7285531.1"/>
    <property type="molecule type" value="Genomic_DNA"/>
</dbReference>
<name>A0A834ISZ9_RHYFE</name>
<evidence type="ECO:0000313" key="3">
    <source>
        <dbReference type="Proteomes" id="UP000625711"/>
    </source>
</evidence>
<reference evidence="2" key="1">
    <citation type="submission" date="2020-08" db="EMBL/GenBank/DDBJ databases">
        <title>Genome sequencing and assembly of the red palm weevil Rhynchophorus ferrugineus.</title>
        <authorList>
            <person name="Dias G.B."/>
            <person name="Bergman C.M."/>
            <person name="Manee M."/>
        </authorList>
    </citation>
    <scope>NUCLEOTIDE SEQUENCE</scope>
    <source>
        <strain evidence="2">AA-2017</strain>
        <tissue evidence="2">Whole larva</tissue>
    </source>
</reference>
<comment type="caution">
    <text evidence="2">The sequence shown here is derived from an EMBL/GenBank/DDBJ whole genome shotgun (WGS) entry which is preliminary data.</text>
</comment>
<gene>
    <name evidence="2" type="ORF">GWI33_010530</name>
</gene>
<proteinExistence type="predicted"/>
<organism evidence="2 3">
    <name type="scientific">Rhynchophorus ferrugineus</name>
    <name type="common">Red palm weevil</name>
    <name type="synonym">Curculio ferrugineus</name>
    <dbReference type="NCBI Taxonomy" id="354439"/>
    <lineage>
        <taxon>Eukaryota</taxon>
        <taxon>Metazoa</taxon>
        <taxon>Ecdysozoa</taxon>
        <taxon>Arthropoda</taxon>
        <taxon>Hexapoda</taxon>
        <taxon>Insecta</taxon>
        <taxon>Pterygota</taxon>
        <taxon>Neoptera</taxon>
        <taxon>Endopterygota</taxon>
        <taxon>Coleoptera</taxon>
        <taxon>Polyphaga</taxon>
        <taxon>Cucujiformia</taxon>
        <taxon>Curculionidae</taxon>
        <taxon>Dryophthorinae</taxon>
        <taxon>Rhynchophorus</taxon>
    </lineage>
</organism>
<feature type="compositionally biased region" description="Low complexity" evidence="1">
    <location>
        <begin position="46"/>
        <end position="60"/>
    </location>
</feature>
<evidence type="ECO:0000313" key="2">
    <source>
        <dbReference type="EMBL" id="KAF7285531.1"/>
    </source>
</evidence>
<sequence length="95" mass="9997">MTREKYGQHILQGENTSFFRPNLAGQHFALSRPSSTPIPPVGLMKAAASSATSPSAYPGSPEKKADGQRKGHAPEKDGAKAITAKCHPGRNSGVQ</sequence>
<accession>A0A834ISZ9</accession>
<protein>
    <submittedName>
        <fullName evidence="2">Uncharacterized protein</fullName>
    </submittedName>
</protein>
<feature type="compositionally biased region" description="Basic and acidic residues" evidence="1">
    <location>
        <begin position="61"/>
        <end position="79"/>
    </location>
</feature>